<evidence type="ECO:0000256" key="9">
    <source>
        <dbReference type="ARBA" id="ARBA00022870"/>
    </source>
</evidence>
<evidence type="ECO:0000256" key="11">
    <source>
        <dbReference type="ARBA" id="ARBA00022981"/>
    </source>
</evidence>
<dbReference type="Gene3D" id="2.60.40.3190">
    <property type="entry name" value="Herpesvirus glycoprotein H, C-terminal domain"/>
    <property type="match status" value="1"/>
</dbReference>
<evidence type="ECO:0000256" key="17">
    <source>
        <dbReference type="SAM" id="Phobius"/>
    </source>
</evidence>
<keyword evidence="7" id="KW-0732">Signal</keyword>
<dbReference type="Gene3D" id="3.30.500.50">
    <property type="match status" value="1"/>
</dbReference>
<feature type="domain" description="Herpesvirus glycoprotein H C-terminal" evidence="18">
    <location>
        <begin position="647"/>
        <end position="789"/>
    </location>
</feature>
<keyword evidence="10" id="KW-0261">Viral envelope protein</keyword>
<evidence type="ECO:0000256" key="6">
    <source>
        <dbReference type="ARBA" id="ARBA00022692"/>
    </source>
</evidence>
<dbReference type="GO" id="GO:0019031">
    <property type="term" value="C:viral envelope"/>
    <property type="evidence" value="ECO:0007669"/>
    <property type="project" value="UniProtKB-KW"/>
</dbReference>
<evidence type="ECO:0000256" key="5">
    <source>
        <dbReference type="ARBA" id="ARBA00022595"/>
    </source>
</evidence>
<dbReference type="GO" id="GO:0019064">
    <property type="term" value="P:fusion of virus membrane with host plasma membrane"/>
    <property type="evidence" value="ECO:0007669"/>
    <property type="project" value="UniProtKB-KW"/>
</dbReference>
<organismHost>
    <name type="scientific">Homo sapiens</name>
    <name type="common">Human</name>
    <dbReference type="NCBI Taxonomy" id="9606"/>
</organismHost>
<gene>
    <name evidence="19" type="primary">ORF37</name>
</gene>
<dbReference type="InterPro" id="IPR003493">
    <property type="entry name" value="Herpes_gH"/>
</dbReference>
<dbReference type="Pfam" id="PF02489">
    <property type="entry name" value="Herpes_glycop_H"/>
    <property type="match status" value="1"/>
</dbReference>
<keyword evidence="16" id="KW-1160">Virus entry into host cell</keyword>
<dbReference type="HAMAP" id="MF_04033">
    <property type="entry name" value="HSV_GH"/>
    <property type="match status" value="1"/>
</dbReference>
<keyword evidence="6 17" id="KW-0812">Transmembrane</keyword>
<keyword evidence="9" id="KW-1043">Host membrane</keyword>
<keyword evidence="5" id="KW-1162">Viral penetration into host cytoplasm</keyword>
<keyword evidence="4" id="KW-1169">Fusion of virus membrane with host cell membrane</keyword>
<evidence type="ECO:0000256" key="13">
    <source>
        <dbReference type="ARBA" id="ARBA00023046"/>
    </source>
</evidence>
<dbReference type="GO" id="GO:0046718">
    <property type="term" value="P:symbiont entry into host cell"/>
    <property type="evidence" value="ECO:0007669"/>
    <property type="project" value="UniProtKB-KW"/>
</dbReference>
<reference evidence="19" key="1">
    <citation type="journal article" date="2015" name="J. Virol.">
        <title>Recombination of Globally Circulating Varicella-Zoster Virus.</title>
        <authorList>
            <person name="Norberg P."/>
            <person name="Depledge D.P."/>
            <person name="Kundu S."/>
            <person name="Atkinson C."/>
            <person name="Brown J."/>
            <person name="Haque T."/>
            <person name="Hussaini Y."/>
            <person name="MacMahon E."/>
            <person name="Molyneaux P."/>
            <person name="Papaevangelou V."/>
            <person name="Sengupta N."/>
            <person name="Koay E.S."/>
            <person name="Tang J.W."/>
            <person name="Underhill G.S."/>
            <person name="Grahn A."/>
            <person name="Studahl M."/>
            <person name="Breuer J."/>
            <person name="Bergstrom T."/>
        </authorList>
    </citation>
    <scope>NUCLEOTIDE SEQUENCE</scope>
    <source>
        <strain evidence="19">DE10-3378</strain>
    </source>
</reference>
<comment type="subcellular location">
    <subcellularLocation>
        <location evidence="1">Virion membrane</location>
        <topology evidence="1">Single-pass type I membrane protein</topology>
    </subcellularLocation>
</comment>
<name>A0A0F7GIY8_HHV3</name>
<dbReference type="GO" id="GO:0055036">
    <property type="term" value="C:virion membrane"/>
    <property type="evidence" value="ECO:0007669"/>
    <property type="project" value="UniProtKB-SubCell"/>
</dbReference>
<dbReference type="EMBL" id="KP771895">
    <property type="protein sequence ID" value="AKG56545.1"/>
    <property type="molecule type" value="Genomic_DNA"/>
</dbReference>
<evidence type="ECO:0000256" key="7">
    <source>
        <dbReference type="ARBA" id="ARBA00022729"/>
    </source>
</evidence>
<evidence type="ECO:0000256" key="3">
    <source>
        <dbReference type="ARBA" id="ARBA00022511"/>
    </source>
</evidence>
<evidence type="ECO:0000256" key="16">
    <source>
        <dbReference type="ARBA" id="ARBA00023296"/>
    </source>
</evidence>
<dbReference type="InterPro" id="IPR035305">
    <property type="entry name" value="Herpes_glycoH_C"/>
</dbReference>
<dbReference type="Gene3D" id="1.20.58.1340">
    <property type="match status" value="1"/>
</dbReference>
<evidence type="ECO:0000313" key="19">
    <source>
        <dbReference type="EMBL" id="AKG56545.1"/>
    </source>
</evidence>
<keyword evidence="11" id="KW-0730">Sialic acid</keyword>
<accession>A0A0F7GIY8</accession>
<organism evidence="19">
    <name type="scientific">Human herpesvirus 3</name>
    <name type="common">HHV-3</name>
    <name type="synonym">Varicella-zoster virus</name>
    <dbReference type="NCBI Taxonomy" id="10335"/>
    <lineage>
        <taxon>Viruses</taxon>
        <taxon>Duplodnaviria</taxon>
        <taxon>Heunggongvirae</taxon>
        <taxon>Peploviricota</taxon>
        <taxon>Herviviricetes</taxon>
        <taxon>Herpesvirales</taxon>
        <taxon>Orthoherpesviridae</taxon>
        <taxon>Alphaherpesvirinae</taxon>
        <taxon>Varicellovirus</taxon>
        <taxon>Varicellovirus humanalpha3</taxon>
    </lineage>
</organism>
<keyword evidence="12 17" id="KW-1133">Transmembrane helix</keyword>
<dbReference type="InterPro" id="IPR038172">
    <property type="entry name" value="Herpes_glycoH_C_sf"/>
</dbReference>
<keyword evidence="2" id="KW-1168">Fusion of virus membrane with host membrane</keyword>
<feature type="transmembrane region" description="Helical" evidence="17">
    <location>
        <begin position="804"/>
        <end position="827"/>
    </location>
</feature>
<evidence type="ECO:0000256" key="2">
    <source>
        <dbReference type="ARBA" id="ARBA00022506"/>
    </source>
</evidence>
<evidence type="ECO:0000256" key="4">
    <source>
        <dbReference type="ARBA" id="ARBA00022521"/>
    </source>
</evidence>
<keyword evidence="14 17" id="KW-0472">Membrane</keyword>
<evidence type="ECO:0000256" key="1">
    <source>
        <dbReference type="ARBA" id="ARBA00004563"/>
    </source>
</evidence>
<keyword evidence="3" id="KW-1032">Host cell membrane</keyword>
<evidence type="ECO:0000256" key="15">
    <source>
        <dbReference type="ARBA" id="ARBA00023180"/>
    </source>
</evidence>
<protein>
    <submittedName>
        <fullName evidence="19">ORF37</fullName>
    </submittedName>
</protein>
<evidence type="ECO:0000259" key="18">
    <source>
        <dbReference type="Pfam" id="PF17488"/>
    </source>
</evidence>
<proteinExistence type="inferred from homology"/>
<evidence type="ECO:0000256" key="12">
    <source>
        <dbReference type="ARBA" id="ARBA00022989"/>
    </source>
</evidence>
<sequence length="841" mass="93592">MFALVLAVVILPLWTTANKSYVTPTPATRSIGHMSALLREYSDRNMSLKLEAFYPTGFDEELIKSLHWGNDKKHVFLVIIKVNPTTHEGDVGLVIFPKYLLSPYHFKAEHRAPFPAGRFGFLSHPVTPDVSFFDSSFAPYLTTQHLVAFTTFPPNPLVWHLERAETAATAERPFGVSLLPARPTVPKNTILEHKAHFATWDALARHTFFSAEAIITNSTLRIHVPLFGSVWPIRYWATGSVLLTSDSGRVEVNIGVGFMSSLISLSSGLPIELIVVPHTVKLNAVTSDTTWFQLNPPGPDPGPSYRVYLLGRGLDMNLSKHATVDICAYPEESLDYRYHLSMAHTEALRMTTKADQHDINEESYYHIAARIATSIFALSEMGRTTEYFLLDEIVDVQYQLKFLNYILMRIGAGAHPNTISGTSDLIFADPSQLHDELSLLFGQVKPANVDYFISYDEARDQLKTAYALSRGQDHVNALSLARRVIMSIYKGLLVKQNLNATERQALFFASMILLNFREGLENSSRVLDGRTTLLLMTSMCTAAHATQAALNIQEGLAYLNPSKHMFTIPNVYSPCMGSLRTDLTEEIHVMNLLSAIPTRPGLNEVLHTQLDESEIFDAAFKTMMIFTTWTAKDLHILHTHVPEVFTCQDAAARNGEYVLILPAVQGHSYVITRNKPQRGLVYSLADVDVYNPISVVYLSKDTCVSEHGVIETVALPHPDNLKECLYCGSVFLRYLTTGAIMDIIIIDSKDTERQLAAMGNSTIPPFNPDMHGDDSKAVLLFPNGTVVTLLGFERRQAIRMSGQYLGASLGGAFLAVVGFGIIGWMLCGNSRLREYNKIPLT</sequence>
<keyword evidence="13" id="KW-1039">Host endosome</keyword>
<evidence type="ECO:0000256" key="8">
    <source>
        <dbReference type="ARBA" id="ARBA00022844"/>
    </source>
</evidence>
<evidence type="ECO:0000256" key="14">
    <source>
        <dbReference type="ARBA" id="ARBA00023136"/>
    </source>
</evidence>
<keyword evidence="15" id="KW-0325">Glycoprotein</keyword>
<keyword evidence="8" id="KW-0946">Virion</keyword>
<evidence type="ECO:0000256" key="10">
    <source>
        <dbReference type="ARBA" id="ARBA00022879"/>
    </source>
</evidence>
<dbReference type="Pfam" id="PF17488">
    <property type="entry name" value="Herpes_glycoH_C"/>
    <property type="match status" value="1"/>
</dbReference>